<accession>A0A4R3NAV9</accession>
<reference evidence="1 2" key="1">
    <citation type="submission" date="2019-03" db="EMBL/GenBank/DDBJ databases">
        <title>Genomic Encyclopedia of Type Strains, Phase IV (KMG-IV): sequencing the most valuable type-strain genomes for metagenomic binning, comparative biology and taxonomic classification.</title>
        <authorList>
            <person name="Goeker M."/>
        </authorList>
    </citation>
    <scope>NUCLEOTIDE SEQUENCE [LARGE SCALE GENOMIC DNA]</scope>
    <source>
        <strain evidence="1 2">DSM 13587</strain>
    </source>
</reference>
<evidence type="ECO:0000313" key="2">
    <source>
        <dbReference type="Proteomes" id="UP000295717"/>
    </source>
</evidence>
<keyword evidence="2" id="KW-1185">Reference proteome</keyword>
<comment type="caution">
    <text evidence="1">The sequence shown here is derived from an EMBL/GenBank/DDBJ whole genome shotgun (WGS) entry which is preliminary data.</text>
</comment>
<evidence type="ECO:0000313" key="1">
    <source>
        <dbReference type="EMBL" id="TCT24293.1"/>
    </source>
</evidence>
<sequence>MARVALEGLVLCAYRQAEDVPDLRRQCLDLFDQLLEVSGYGADKAVEALSR</sequence>
<dbReference type="AlphaFoldDB" id="A0A4R3NAV9"/>
<dbReference type="EMBL" id="SMAO01000001">
    <property type="protein sequence ID" value="TCT24293.1"/>
    <property type="molecule type" value="Genomic_DNA"/>
</dbReference>
<gene>
    <name evidence="1" type="ORF">EDC35_101615</name>
</gene>
<proteinExistence type="predicted"/>
<dbReference type="Proteomes" id="UP000295717">
    <property type="component" value="Unassembled WGS sequence"/>
</dbReference>
<organism evidence="1 2">
    <name type="scientific">Thiobaca trueperi</name>
    <dbReference type="NCBI Taxonomy" id="127458"/>
    <lineage>
        <taxon>Bacteria</taxon>
        <taxon>Pseudomonadati</taxon>
        <taxon>Pseudomonadota</taxon>
        <taxon>Gammaproteobacteria</taxon>
        <taxon>Chromatiales</taxon>
        <taxon>Chromatiaceae</taxon>
        <taxon>Thiobaca</taxon>
    </lineage>
</organism>
<name>A0A4R3NAV9_9GAMM</name>
<protein>
    <submittedName>
        <fullName evidence="1">Uncharacterized protein</fullName>
    </submittedName>
</protein>